<evidence type="ECO:0000256" key="13">
    <source>
        <dbReference type="ARBA" id="ARBA00048064"/>
    </source>
</evidence>
<evidence type="ECO:0000256" key="7">
    <source>
        <dbReference type="ARBA" id="ARBA00022679"/>
    </source>
</evidence>
<name>A0A150H0T1_GONPE</name>
<keyword evidence="16" id="KW-1185">Reference proteome</keyword>
<protein>
    <recommendedName>
        <fullName evidence="5">Dol-P-Glc:Glc(2)Man(9)GlcNAc(2)-PP-Dol alpha-1,2-glucosyltransferase</fullName>
        <ecNumber evidence="4">2.4.1.256</ecNumber>
    </recommendedName>
</protein>
<sequence>MLWPQLLPEAGRLGRAVLRRPLATALLAAGAVSAAAAVAHVSTLVHPFMLADNRHYVFYLWRRAMNRTPTAKYALAPAYAAAWALLLSALLRRMSRLWVLGFCACLTVQLLPAWLLEPRYFTPGFYMLALRLAPPNELQAGATLVTYCQINALTMYLFLFRPFRWVDGSVARFLW</sequence>
<dbReference type="PANTHER" id="PTHR12989">
    <property type="entry name" value="ALPHA-1,2-GLUCOSYLTRANSFERASE ALG10"/>
    <property type="match status" value="1"/>
</dbReference>
<keyword evidence="6" id="KW-0328">Glycosyltransferase</keyword>
<dbReference type="GO" id="GO:0005789">
    <property type="term" value="C:endoplasmic reticulum membrane"/>
    <property type="evidence" value="ECO:0007669"/>
    <property type="project" value="UniProtKB-SubCell"/>
</dbReference>
<keyword evidence="7" id="KW-0808">Transferase</keyword>
<evidence type="ECO:0000256" key="11">
    <source>
        <dbReference type="ARBA" id="ARBA00023136"/>
    </source>
</evidence>
<comment type="similarity">
    <text evidence="3">Belongs to the ALG10 glucosyltransferase family.</text>
</comment>
<evidence type="ECO:0000256" key="8">
    <source>
        <dbReference type="ARBA" id="ARBA00022692"/>
    </source>
</evidence>
<gene>
    <name evidence="15" type="ORF">GPECTOR_3g317</name>
</gene>
<evidence type="ECO:0000313" key="16">
    <source>
        <dbReference type="Proteomes" id="UP000075714"/>
    </source>
</evidence>
<proteinExistence type="inferred from homology"/>
<evidence type="ECO:0000256" key="2">
    <source>
        <dbReference type="ARBA" id="ARBA00004922"/>
    </source>
</evidence>
<evidence type="ECO:0000313" key="15">
    <source>
        <dbReference type="EMBL" id="KXZ55170.1"/>
    </source>
</evidence>
<feature type="transmembrane region" description="Helical" evidence="14">
    <location>
        <begin position="97"/>
        <end position="116"/>
    </location>
</feature>
<evidence type="ECO:0000256" key="5">
    <source>
        <dbReference type="ARBA" id="ARBA00018512"/>
    </source>
</evidence>
<dbReference type="AlphaFoldDB" id="A0A150H0T1"/>
<keyword evidence="10 14" id="KW-1133">Transmembrane helix</keyword>
<reference evidence="16" key="1">
    <citation type="journal article" date="2016" name="Nat. Commun.">
        <title>The Gonium pectorale genome demonstrates co-option of cell cycle regulation during the evolution of multicellularity.</title>
        <authorList>
            <person name="Hanschen E.R."/>
            <person name="Marriage T.N."/>
            <person name="Ferris P.J."/>
            <person name="Hamaji T."/>
            <person name="Toyoda A."/>
            <person name="Fujiyama A."/>
            <person name="Neme R."/>
            <person name="Noguchi H."/>
            <person name="Minakuchi Y."/>
            <person name="Suzuki M."/>
            <person name="Kawai-Toyooka H."/>
            <person name="Smith D.R."/>
            <person name="Sparks H."/>
            <person name="Anderson J."/>
            <person name="Bakaric R."/>
            <person name="Luria V."/>
            <person name="Karger A."/>
            <person name="Kirschner M.W."/>
            <person name="Durand P.M."/>
            <person name="Michod R.E."/>
            <person name="Nozaki H."/>
            <person name="Olson B.J."/>
        </authorList>
    </citation>
    <scope>NUCLEOTIDE SEQUENCE [LARGE SCALE GENOMIC DNA]</scope>
    <source>
        <strain evidence="16">NIES-2863</strain>
    </source>
</reference>
<dbReference type="EMBL" id="LSYV01000004">
    <property type="protein sequence ID" value="KXZ55170.1"/>
    <property type="molecule type" value="Genomic_DNA"/>
</dbReference>
<evidence type="ECO:0000256" key="14">
    <source>
        <dbReference type="SAM" id="Phobius"/>
    </source>
</evidence>
<dbReference type="PANTHER" id="PTHR12989:SF10">
    <property type="entry name" value="DOL-P-GLC:GLC(2)MAN(9)GLCNAC(2)-PP-DOL ALPHA-1,2-GLUCOSYLTRANSFERASE-RELATED"/>
    <property type="match status" value="1"/>
</dbReference>
<dbReference type="GO" id="GO:0006488">
    <property type="term" value="P:dolichol-linked oligosaccharide biosynthetic process"/>
    <property type="evidence" value="ECO:0007669"/>
    <property type="project" value="InterPro"/>
</dbReference>
<keyword evidence="9" id="KW-0256">Endoplasmic reticulum</keyword>
<evidence type="ECO:0000256" key="10">
    <source>
        <dbReference type="ARBA" id="ARBA00022989"/>
    </source>
</evidence>
<organism evidence="15 16">
    <name type="scientific">Gonium pectorale</name>
    <name type="common">Green alga</name>
    <dbReference type="NCBI Taxonomy" id="33097"/>
    <lineage>
        <taxon>Eukaryota</taxon>
        <taxon>Viridiplantae</taxon>
        <taxon>Chlorophyta</taxon>
        <taxon>core chlorophytes</taxon>
        <taxon>Chlorophyceae</taxon>
        <taxon>CS clade</taxon>
        <taxon>Chlamydomonadales</taxon>
        <taxon>Volvocaceae</taxon>
        <taxon>Gonium</taxon>
    </lineage>
</organism>
<dbReference type="Proteomes" id="UP000075714">
    <property type="component" value="Unassembled WGS sequence"/>
</dbReference>
<evidence type="ECO:0000256" key="1">
    <source>
        <dbReference type="ARBA" id="ARBA00004477"/>
    </source>
</evidence>
<dbReference type="EC" id="2.4.1.256" evidence="4"/>
<comment type="function">
    <text evidence="12">Dol-P-Glc:Glc(2)Man(9)GlcNAc(2)-PP-Dol alpha-1,2-glucosyltransferase that operates in the biosynthetic pathway of dolichol-linked oligosaccharides, the glycan precursors employed in protein asparagine (N)-glycosylation. The assembly of dolichol-linked oligosaccharides begins on the cytosolic side of the endoplasmic reticulum membrane and finishes in its lumen. The sequential addition of sugars to dolichol pyrophosphate produces dolichol-linked oligosaccharides containing fourteen sugars, including two GlcNAcs, nine mannoses and three glucoses. Once assembled, the oligosaccharide is transferred from the lipid to nascent proteins by oligosaccharyltransferases. In the lumen of the endoplasmic reticulum, adds the third and last glucose residue from dolichyl phosphate glucose (Dol-P-Glc) onto the lipid-linked oligosaccharide intermediate Glc(2)Man(9)GlcNAc(2)-PP-Dol to produce Glc(3)Man(9)GlcNAc(2)-PP-Dol.</text>
</comment>
<comment type="catalytic activity">
    <reaction evidence="13">
        <text>an alpha-D-Glc-(1-&gt;3)-alpha-D-Glc-(1-&gt;3)-alpha-D-Man-(1-&gt;2)-alpha-D-Man-(1-&gt;2)-alpha-D-Man-(1-&gt;3)-[alpha-D-Man-(1-&gt;2)-alpha-D-Man-(1-&gt;3)-[alpha-D-Man-(1-&gt;2)-alpha-D-Man-(1-&gt;6)]-alpha-D-Man-(1-&gt;6)]-beta-D-Man-(1-&gt;4)-beta-D-GlcNAc-(1-&gt;4)-alpha-D-GlcNAc-diphospho-di-trans,poly-cis-dolichol + a di-trans,poly-cis-dolichyl beta-D-glucosyl phosphate = a alpha-D-Glc-(1-&gt;2)-alpha-D-Glc-(1-&gt;3)-alpha-D-Glc-(1-&gt;3)-alpha-D-Man-(1-&gt;2)-alpha-D-Man-(1-&gt;2)-alpha-D-Man-(1-&gt;3)-[alpha-D-Man-(1-&gt;2)-alpha-D-Man-(1-&gt;3)-[alpha-D-Man-(1-&gt;2)-alpha-D-Man-(1-&gt;6)]-alpha-D-Man-(1-&gt;6)]-beta-D-Man-(1-&gt;4)-beta-D-GlcNAc-(1-&gt;4)-alpha-D-GlcNAc-diphospho-di-trans,poly-cis-dolichol + a di-trans,poly-cis-dolichyl phosphate + H(+)</text>
        <dbReference type="Rhea" id="RHEA:29543"/>
        <dbReference type="Rhea" id="RHEA-COMP:19498"/>
        <dbReference type="Rhea" id="RHEA-COMP:19502"/>
        <dbReference type="Rhea" id="RHEA-COMP:19512"/>
        <dbReference type="Rhea" id="RHEA-COMP:19522"/>
        <dbReference type="ChEBI" id="CHEBI:15378"/>
        <dbReference type="ChEBI" id="CHEBI:57525"/>
        <dbReference type="ChEBI" id="CHEBI:57683"/>
        <dbReference type="ChEBI" id="CHEBI:132522"/>
        <dbReference type="ChEBI" id="CHEBI:132523"/>
        <dbReference type="EC" id="2.4.1.256"/>
    </reaction>
    <physiologicalReaction direction="left-to-right" evidence="13">
        <dbReference type="Rhea" id="RHEA:29544"/>
    </physiologicalReaction>
</comment>
<dbReference type="OrthoDB" id="4769at2759"/>
<dbReference type="Pfam" id="PF04922">
    <property type="entry name" value="DIE2_ALG10"/>
    <property type="match status" value="1"/>
</dbReference>
<feature type="transmembrane region" description="Helical" evidence="14">
    <location>
        <begin position="138"/>
        <end position="159"/>
    </location>
</feature>
<dbReference type="GO" id="GO:0106073">
    <property type="term" value="F:dolichyl pyrophosphate Glc2Man9GlcNAc2 alpha-1,2-glucosyltransferase activity"/>
    <property type="evidence" value="ECO:0007669"/>
    <property type="project" value="UniProtKB-EC"/>
</dbReference>
<feature type="transmembrane region" description="Helical" evidence="14">
    <location>
        <begin position="70"/>
        <end position="90"/>
    </location>
</feature>
<dbReference type="STRING" id="33097.A0A150H0T1"/>
<keyword evidence="8 14" id="KW-0812">Transmembrane</keyword>
<evidence type="ECO:0000256" key="12">
    <source>
        <dbReference type="ARBA" id="ARBA00044727"/>
    </source>
</evidence>
<comment type="subcellular location">
    <subcellularLocation>
        <location evidence="1">Endoplasmic reticulum membrane</location>
        <topology evidence="1">Multi-pass membrane protein</topology>
    </subcellularLocation>
</comment>
<dbReference type="InterPro" id="IPR016900">
    <property type="entry name" value="Alg10"/>
</dbReference>
<evidence type="ECO:0000256" key="4">
    <source>
        <dbReference type="ARBA" id="ARBA00011967"/>
    </source>
</evidence>
<accession>A0A150H0T1</accession>
<evidence type="ECO:0000256" key="3">
    <source>
        <dbReference type="ARBA" id="ARBA00010600"/>
    </source>
</evidence>
<comment type="caution">
    <text evidence="15">The sequence shown here is derived from an EMBL/GenBank/DDBJ whole genome shotgun (WGS) entry which is preliminary data.</text>
</comment>
<evidence type="ECO:0000256" key="9">
    <source>
        <dbReference type="ARBA" id="ARBA00022824"/>
    </source>
</evidence>
<evidence type="ECO:0000256" key="6">
    <source>
        <dbReference type="ARBA" id="ARBA00022676"/>
    </source>
</evidence>
<feature type="transmembrane region" description="Helical" evidence="14">
    <location>
        <begin position="21"/>
        <end position="50"/>
    </location>
</feature>
<comment type="pathway">
    <text evidence="2">Protein modification; protein glycosylation.</text>
</comment>
<keyword evidence="11 14" id="KW-0472">Membrane</keyword>